<feature type="region of interest" description="Disordered" evidence="1">
    <location>
        <begin position="1"/>
        <end position="36"/>
    </location>
</feature>
<gene>
    <name evidence="3" type="ORF">CTEN210_18288</name>
</gene>
<organism evidence="3 4">
    <name type="scientific">Chaetoceros tenuissimus</name>
    <dbReference type="NCBI Taxonomy" id="426638"/>
    <lineage>
        <taxon>Eukaryota</taxon>
        <taxon>Sar</taxon>
        <taxon>Stramenopiles</taxon>
        <taxon>Ochrophyta</taxon>
        <taxon>Bacillariophyta</taxon>
        <taxon>Coscinodiscophyceae</taxon>
        <taxon>Chaetocerotophycidae</taxon>
        <taxon>Chaetocerotales</taxon>
        <taxon>Chaetocerotaceae</taxon>
        <taxon>Chaetoceros</taxon>
    </lineage>
</organism>
<keyword evidence="2" id="KW-0472">Membrane</keyword>
<evidence type="ECO:0000313" key="4">
    <source>
        <dbReference type="Proteomes" id="UP001054902"/>
    </source>
</evidence>
<feature type="transmembrane region" description="Helical" evidence="2">
    <location>
        <begin position="67"/>
        <end position="86"/>
    </location>
</feature>
<proteinExistence type="predicted"/>
<dbReference type="EMBL" id="BLLK01000075">
    <property type="protein sequence ID" value="GFH61812.1"/>
    <property type="molecule type" value="Genomic_DNA"/>
</dbReference>
<sequence length="126" mass="14041">MVISSIAGNSVEEENAQASSPLFDSEGNGDKDRSDEIEELEVDVNLHMLATHSIIFDPCHRRSHLRLGISLFVLLVQIFAAMQLTLDLFHPKCSVHDDCPIGTYCGYRKQRFNSIVSIVAMDCKMG</sequence>
<evidence type="ECO:0000313" key="3">
    <source>
        <dbReference type="EMBL" id="GFH61812.1"/>
    </source>
</evidence>
<protein>
    <submittedName>
        <fullName evidence="3">Uncharacterized protein</fullName>
    </submittedName>
</protein>
<name>A0AAD3DC60_9STRA</name>
<evidence type="ECO:0000256" key="1">
    <source>
        <dbReference type="SAM" id="MobiDB-lite"/>
    </source>
</evidence>
<reference evidence="3 4" key="1">
    <citation type="journal article" date="2021" name="Sci. Rep.">
        <title>The genome of the diatom Chaetoceros tenuissimus carries an ancient integrated fragment of an extant virus.</title>
        <authorList>
            <person name="Hongo Y."/>
            <person name="Kimura K."/>
            <person name="Takaki Y."/>
            <person name="Yoshida Y."/>
            <person name="Baba S."/>
            <person name="Kobayashi G."/>
            <person name="Nagasaki K."/>
            <person name="Hano T."/>
            <person name="Tomaru Y."/>
        </authorList>
    </citation>
    <scope>NUCLEOTIDE SEQUENCE [LARGE SCALE GENOMIC DNA]</scope>
    <source>
        <strain evidence="3 4">NIES-3715</strain>
    </source>
</reference>
<comment type="caution">
    <text evidence="3">The sequence shown here is derived from an EMBL/GenBank/DDBJ whole genome shotgun (WGS) entry which is preliminary data.</text>
</comment>
<dbReference type="AlphaFoldDB" id="A0AAD3DC60"/>
<accession>A0AAD3DC60</accession>
<dbReference type="Proteomes" id="UP001054902">
    <property type="component" value="Unassembled WGS sequence"/>
</dbReference>
<keyword evidence="2" id="KW-1133">Transmembrane helix</keyword>
<keyword evidence="2" id="KW-0812">Transmembrane</keyword>
<evidence type="ECO:0000256" key="2">
    <source>
        <dbReference type="SAM" id="Phobius"/>
    </source>
</evidence>
<keyword evidence="4" id="KW-1185">Reference proteome</keyword>